<gene>
    <name evidence="3" type="ORF">FJTKL_06432</name>
</gene>
<dbReference type="EMBL" id="JBAWTH010000022">
    <property type="protein sequence ID" value="KAL2286919.1"/>
    <property type="molecule type" value="Genomic_DNA"/>
</dbReference>
<feature type="region of interest" description="Disordered" evidence="1">
    <location>
        <begin position="1"/>
        <end position="70"/>
    </location>
</feature>
<keyword evidence="2" id="KW-1133">Transmembrane helix</keyword>
<evidence type="ECO:0000313" key="4">
    <source>
        <dbReference type="Proteomes" id="UP001600888"/>
    </source>
</evidence>
<evidence type="ECO:0000256" key="1">
    <source>
        <dbReference type="SAM" id="MobiDB-lite"/>
    </source>
</evidence>
<proteinExistence type="predicted"/>
<protein>
    <submittedName>
        <fullName evidence="3">Uncharacterized protein</fullName>
    </submittedName>
</protein>
<feature type="transmembrane region" description="Helical" evidence="2">
    <location>
        <begin position="729"/>
        <end position="753"/>
    </location>
</feature>
<comment type="caution">
    <text evidence="3">The sequence shown here is derived from an EMBL/GenBank/DDBJ whole genome shotgun (WGS) entry which is preliminary data.</text>
</comment>
<evidence type="ECO:0000256" key="2">
    <source>
        <dbReference type="SAM" id="Phobius"/>
    </source>
</evidence>
<organism evidence="3 4">
    <name type="scientific">Diaporthe vaccinii</name>
    <dbReference type="NCBI Taxonomy" id="105482"/>
    <lineage>
        <taxon>Eukaryota</taxon>
        <taxon>Fungi</taxon>
        <taxon>Dikarya</taxon>
        <taxon>Ascomycota</taxon>
        <taxon>Pezizomycotina</taxon>
        <taxon>Sordariomycetes</taxon>
        <taxon>Sordariomycetidae</taxon>
        <taxon>Diaporthales</taxon>
        <taxon>Diaporthaceae</taxon>
        <taxon>Diaporthe</taxon>
        <taxon>Diaporthe eres species complex</taxon>
    </lineage>
</organism>
<dbReference type="Proteomes" id="UP001600888">
    <property type="component" value="Unassembled WGS sequence"/>
</dbReference>
<reference evidence="3 4" key="1">
    <citation type="submission" date="2024-03" db="EMBL/GenBank/DDBJ databases">
        <title>A high-quality draft genome sequence of Diaporthe vaccinii, a causative agent of upright dieback and viscid rot disease in cranberry plants.</title>
        <authorList>
            <person name="Sarrasin M."/>
            <person name="Lang B.F."/>
            <person name="Burger G."/>
        </authorList>
    </citation>
    <scope>NUCLEOTIDE SEQUENCE [LARGE SCALE GENOMIC DNA]</scope>
    <source>
        <strain evidence="3 4">IS7</strain>
    </source>
</reference>
<feature type="transmembrane region" description="Helical" evidence="2">
    <location>
        <begin position="137"/>
        <end position="159"/>
    </location>
</feature>
<keyword evidence="4" id="KW-1185">Reference proteome</keyword>
<evidence type="ECO:0000313" key="3">
    <source>
        <dbReference type="EMBL" id="KAL2286919.1"/>
    </source>
</evidence>
<feature type="compositionally biased region" description="Basic and acidic residues" evidence="1">
    <location>
        <begin position="787"/>
        <end position="796"/>
    </location>
</feature>
<keyword evidence="2" id="KW-0812">Transmembrane</keyword>
<feature type="transmembrane region" description="Helical" evidence="2">
    <location>
        <begin position="91"/>
        <end position="117"/>
    </location>
</feature>
<accession>A0ABR4EWU0</accession>
<keyword evidence="2" id="KW-0472">Membrane</keyword>
<feature type="region of interest" description="Disordered" evidence="1">
    <location>
        <begin position="786"/>
        <end position="808"/>
    </location>
</feature>
<feature type="transmembrane region" description="Helical" evidence="2">
    <location>
        <begin position="207"/>
        <end position="226"/>
    </location>
</feature>
<sequence>MASQCEGVACLQSKPQRSEETLSDCTIYETEHSLEEQPPPPDAVEDGIPKPPKRSRSASAAAYNESEKPIEAPTMAPQDLEMAEFPKLHKFSMLATSTFILANVTVPCCVAFIGFLWSNPDGTQNDGTWLKIVLNDWILKSVTISTMVLRVAVSAQAGIATSMLASVIMETKGVALHRSAAVNALRYVNNGPQSLTLALRDTYSRSGLWAAVALLLCLTTFALQFASTVLVGDLAIGGLIDHAKTETTFAALSWSAGIGQLNSTRLVGQTSFWEEFLPEFSIFAEKRGNPSASEILSSNSVRDTGSTLRAFMPFSNQSERTMIHSYVGMATVEDSRVVCIRPKLHQYFSIGYESENFGYLLNGSLVPESMPPGLILADEPAMTSGVLPVTYNLDIDQYNNSSVNLSWSQQIPFAHGAGSNWGIAQNLMYFGPALVSSLDPRYPNIAANAPSMNFTMENPDFLAWNLSYYQQGDNVRLMTGRSYELLNFTAALPENEVNMFFSPNQEQNKLLINPQDEWLVFTIPSVPGFRLSVSLCFDSFASINAQVNATSQQPCNEPSLGPWNSSTGHLDTTQLRNQLGVLPRQSQSASDRGIMSLETNPEQLRDQVQAWYSETETRSTGNISFPTQNFVAMASKDVYSWGTWMCAECGMDFANDSVANISYVTNNDLQQQIFQDVLQTTKDTSKAWQAYYTILGRLAYYETLPYYDFEASASVTSFRNIQFPWSGRGLAAVCAVLFVHVGLIALITTAFLAKTRVSRIGDNSWLNLVQADLAPMENVFKASPTMKDGDLEKETTKQGLKSSARRLV</sequence>
<name>A0ABR4EWU0_9PEZI</name>